<dbReference type="PANTHER" id="PTHR30332:SF24">
    <property type="entry name" value="SECRETIN GSPD-RELATED"/>
    <property type="match status" value="1"/>
</dbReference>
<evidence type="ECO:0000256" key="1">
    <source>
        <dbReference type="ARBA" id="ARBA00004370"/>
    </source>
</evidence>
<feature type="signal peptide" evidence="5">
    <location>
        <begin position="1"/>
        <end position="22"/>
    </location>
</feature>
<gene>
    <name evidence="8" type="ORF">EB241_11460</name>
</gene>
<evidence type="ECO:0000313" key="9">
    <source>
        <dbReference type="Proteomes" id="UP000279457"/>
    </source>
</evidence>
<dbReference type="InterPro" id="IPR013359">
    <property type="entry name" value="Pilus_4B_PilN"/>
</dbReference>
<feature type="compositionally biased region" description="Gly residues" evidence="4">
    <location>
        <begin position="234"/>
        <end position="247"/>
    </location>
</feature>
<dbReference type="GO" id="GO:0015627">
    <property type="term" value="C:type II protein secretion system complex"/>
    <property type="evidence" value="ECO:0007669"/>
    <property type="project" value="TreeGrafter"/>
</dbReference>
<evidence type="ECO:0000256" key="2">
    <source>
        <dbReference type="ARBA" id="ARBA00022729"/>
    </source>
</evidence>
<comment type="caution">
    <text evidence="8">The sequence shown here is derived from an EMBL/GenBank/DDBJ whole genome shotgun (WGS) entry which is preliminary data.</text>
</comment>
<evidence type="ECO:0000256" key="5">
    <source>
        <dbReference type="SAM" id="SignalP"/>
    </source>
</evidence>
<dbReference type="GO" id="GO:0009297">
    <property type="term" value="P:pilus assembly"/>
    <property type="evidence" value="ECO:0007669"/>
    <property type="project" value="InterPro"/>
</dbReference>
<dbReference type="PROSITE" id="PS51257">
    <property type="entry name" value="PROKAR_LIPOPROTEIN"/>
    <property type="match status" value="1"/>
</dbReference>
<dbReference type="Pfam" id="PF07655">
    <property type="entry name" value="Secretin_N_2"/>
    <property type="match status" value="1"/>
</dbReference>
<evidence type="ECO:0000259" key="6">
    <source>
        <dbReference type="Pfam" id="PF00263"/>
    </source>
</evidence>
<dbReference type="RefSeq" id="WP_124233258.1">
    <property type="nucleotide sequence ID" value="NZ_RHHM01000008.1"/>
</dbReference>
<name>A0A3N6SGR4_9GAMM</name>
<dbReference type="GO" id="GO:0009306">
    <property type="term" value="P:protein secretion"/>
    <property type="evidence" value="ECO:0007669"/>
    <property type="project" value="InterPro"/>
</dbReference>
<sequence>MRLPFCLTALASVLVLSSCSLDEISKMDKEATGQADTAQRVLQSRQAVSQPTVVWSDKPWVNLQPVAPVVSTPDEKNLPACQVTLNRPDGISLPELGQRITALCGIRVSITPDAFAAVSNTSTGSVVTSQMRGQLPAPDDNGRVPLAQMAQMGQMGGASGQTTSVQSQPSLIRGLKYQGDVRGLLDMAASGLGLSWRSDGGGVYFYQQDTRTFQLVILNTKINSSASISSGSGNQLGSGGGSSGGTTGDVSSNQKTDYGLNSDLYDDIRKTIEQMVTPKSGRFWLSAATGTLSVTDTPDVLDRIGRYIEYQNKVLSRQVQLNVQIVSVTQSRNEQLGLDWGLVYKSLQNVGASLTGSMANASTSAASAGISILDTATGNAAKFSGSSLLIKALSEQGNVSMALNQTDPSANLTPVAYQLSSQKGILSSSSSTATANVGVTSTMTTTTITTGLFMTMLPFIQENGDVQLQFAFSYTSPPKIETFVSQDGNTRNDLPTTSTEGLTRKVNLRSGQTLVLTGSEQQNLSADKQGTFTPGNFILGGGQSGTRGRTTLVIMITPVLLR</sequence>
<evidence type="ECO:0000313" key="8">
    <source>
        <dbReference type="EMBL" id="RQM37901.1"/>
    </source>
</evidence>
<organism evidence="8 9">
    <name type="scientific">Erwinia psidii</name>
    <dbReference type="NCBI Taxonomy" id="69224"/>
    <lineage>
        <taxon>Bacteria</taxon>
        <taxon>Pseudomonadati</taxon>
        <taxon>Pseudomonadota</taxon>
        <taxon>Gammaproteobacteria</taxon>
        <taxon>Enterobacterales</taxon>
        <taxon>Erwiniaceae</taxon>
        <taxon>Erwinia</taxon>
    </lineage>
</organism>
<feature type="domain" description="Secretin N-terminal" evidence="7">
    <location>
        <begin position="210"/>
        <end position="290"/>
    </location>
</feature>
<dbReference type="PANTHER" id="PTHR30332">
    <property type="entry name" value="PROBABLE GENERAL SECRETION PATHWAY PROTEIN D"/>
    <property type="match status" value="1"/>
</dbReference>
<dbReference type="OrthoDB" id="6638496at2"/>
<comment type="subcellular location">
    <subcellularLocation>
        <location evidence="1">Membrane</location>
    </subcellularLocation>
</comment>
<dbReference type="InterPro" id="IPR011514">
    <property type="entry name" value="Secretin_N_2"/>
</dbReference>
<dbReference type="NCBIfam" id="TIGR02520">
    <property type="entry name" value="pilus_B_mal_scr"/>
    <property type="match status" value="1"/>
</dbReference>
<evidence type="ECO:0000256" key="3">
    <source>
        <dbReference type="ARBA" id="ARBA00023136"/>
    </source>
</evidence>
<evidence type="ECO:0000259" key="7">
    <source>
        <dbReference type="Pfam" id="PF07655"/>
    </source>
</evidence>
<dbReference type="EMBL" id="RHHM01000008">
    <property type="protein sequence ID" value="RQM37901.1"/>
    <property type="molecule type" value="Genomic_DNA"/>
</dbReference>
<feature type="region of interest" description="Disordered" evidence="4">
    <location>
        <begin position="228"/>
        <end position="256"/>
    </location>
</feature>
<accession>A0A3N6SGR4</accession>
<proteinExistence type="predicted"/>
<feature type="domain" description="Type II/III secretion system secretin-like" evidence="6">
    <location>
        <begin position="429"/>
        <end position="561"/>
    </location>
</feature>
<keyword evidence="9" id="KW-1185">Reference proteome</keyword>
<protein>
    <submittedName>
        <fullName evidence="8">PilN family type IVB pilus formation outer membrane protein</fullName>
    </submittedName>
</protein>
<dbReference type="Proteomes" id="UP000279457">
    <property type="component" value="Unassembled WGS sequence"/>
</dbReference>
<keyword evidence="2 5" id="KW-0732">Signal</keyword>
<keyword evidence="3" id="KW-0472">Membrane</keyword>
<dbReference type="AlphaFoldDB" id="A0A3N6SGR4"/>
<dbReference type="InterPro" id="IPR050810">
    <property type="entry name" value="Bact_Secretion_Sys_Channel"/>
</dbReference>
<reference evidence="8 9" key="1">
    <citation type="submission" date="2018-10" db="EMBL/GenBank/DDBJ databases">
        <title>Draft genome sequence for the type isolate of Erwinia psidii, agent causal of bacterial blight in guava (Psidium guajava) and wilt and die-back of Eucalyptus spp.</title>
        <authorList>
            <person name="Hermenegildo P.S."/>
            <person name="Santos S.A."/>
            <person name="Guimaraes L.M.S."/>
            <person name="Vidigal P.M.P."/>
            <person name="Pereira I.C."/>
            <person name="Badel J.L."/>
            <person name="Alfenas-Zerbini P."/>
            <person name="Ferreira M.A.S.V."/>
            <person name="Alfenas A.C."/>
        </authorList>
    </citation>
    <scope>NUCLEOTIDE SEQUENCE [LARGE SCALE GENOMIC DNA]</scope>
    <source>
        <strain evidence="8 9">IBSBF 435</strain>
    </source>
</reference>
<dbReference type="Pfam" id="PF00263">
    <property type="entry name" value="Secretin"/>
    <property type="match status" value="1"/>
</dbReference>
<feature type="chain" id="PRO_5018029663" evidence="5">
    <location>
        <begin position="23"/>
        <end position="562"/>
    </location>
</feature>
<evidence type="ECO:0000256" key="4">
    <source>
        <dbReference type="SAM" id="MobiDB-lite"/>
    </source>
</evidence>
<dbReference type="GO" id="GO:0019867">
    <property type="term" value="C:outer membrane"/>
    <property type="evidence" value="ECO:0007669"/>
    <property type="project" value="InterPro"/>
</dbReference>
<dbReference type="InterPro" id="IPR004846">
    <property type="entry name" value="T2SS/T3SS_dom"/>
</dbReference>